<dbReference type="NCBIfam" id="TIGR00273">
    <property type="entry name" value="LutB/LldF family L-lactate oxidation iron-sulfur protein"/>
    <property type="match status" value="1"/>
</dbReference>
<feature type="domain" description="4Fe-4S ferredoxin-type" evidence="8">
    <location>
        <begin position="306"/>
        <end position="336"/>
    </location>
</feature>
<keyword evidence="7" id="KW-0411">Iron-sulfur</keyword>
<comment type="caution">
    <text evidence="9">The sequence shown here is derived from an EMBL/GenBank/DDBJ whole genome shotgun (WGS) entry which is preliminary data.</text>
</comment>
<keyword evidence="5" id="KW-0249">Electron transport</keyword>
<keyword evidence="6" id="KW-0408">Iron</keyword>
<dbReference type="PROSITE" id="PS00198">
    <property type="entry name" value="4FE4S_FER_1"/>
    <property type="match status" value="1"/>
</dbReference>
<proteinExistence type="predicted"/>
<dbReference type="GO" id="GO:0006089">
    <property type="term" value="P:lactate metabolic process"/>
    <property type="evidence" value="ECO:0007669"/>
    <property type="project" value="InterPro"/>
</dbReference>
<dbReference type="Gene3D" id="3.40.50.10420">
    <property type="entry name" value="NagB/RpiA/CoA transferase-like"/>
    <property type="match status" value="1"/>
</dbReference>
<sequence>MTVVPTSARFQENAHEALNDARLQGAMVFARNFAGRRALAAARLPEFDRLRDSASAIKDHTLAHLDLYLEAYERKVVESGGCVHYAEDAEAARRIVVDLCRSLGAKSVTKGKSMISEEIGLNAAIEAAGIEAVETDLGEYIIQLRHETPSHIIAPAIHLTKRDFEHDFRARHTNLPPERDLSKPEQLLAEARAVLREKFLAADVGITGANFLIAETGGSVIVTNEGNGDLTQTLPRAHIVIASIEKIVPTLEDAAQLLRVLARSATGQDASVYTTFSTGPRRPGDPDGPSAYHVVILDNGRSAMLGGEFQDMLRCIRCGACMNHCPVYQAVGGHAYGWVYPGPMGAVLTPSLIGVAEGGQLPNASTFCGRCEEVCPVRIPLPKMMRHWREREFERALSPAAARYGLGLWAFFAARPALYRVAAGLVARSLRLLGRRKGRFASLPFAGGWTRYRDLAAPEGSTFQSRWRAKSGAVK</sequence>
<dbReference type="InterPro" id="IPR009051">
    <property type="entry name" value="Helical_ferredxn"/>
</dbReference>
<evidence type="ECO:0000256" key="3">
    <source>
        <dbReference type="ARBA" id="ARBA00022723"/>
    </source>
</evidence>
<name>A0A366FPM2_9HYPH</name>
<dbReference type="InterPro" id="IPR004452">
    <property type="entry name" value="LutB/LldF"/>
</dbReference>
<dbReference type="InterPro" id="IPR024185">
    <property type="entry name" value="FTHF_cligase-like_sf"/>
</dbReference>
<evidence type="ECO:0000313" key="9">
    <source>
        <dbReference type="EMBL" id="RBP16507.1"/>
    </source>
</evidence>
<dbReference type="Pfam" id="PF13183">
    <property type="entry name" value="Fer4_8"/>
    <property type="match status" value="1"/>
</dbReference>
<gene>
    <name evidence="9" type="ORF">DFR50_105150</name>
</gene>
<protein>
    <submittedName>
        <fullName evidence="9">L-lactate dehydrogenase complex protein LldF</fullName>
    </submittedName>
</protein>
<dbReference type="InterPro" id="IPR003741">
    <property type="entry name" value="LUD_dom"/>
</dbReference>
<evidence type="ECO:0000256" key="4">
    <source>
        <dbReference type="ARBA" id="ARBA00022737"/>
    </source>
</evidence>
<evidence type="ECO:0000256" key="5">
    <source>
        <dbReference type="ARBA" id="ARBA00022982"/>
    </source>
</evidence>
<dbReference type="InterPro" id="IPR017896">
    <property type="entry name" value="4Fe4S_Fe-S-bd"/>
</dbReference>
<dbReference type="EMBL" id="QNRK01000005">
    <property type="protein sequence ID" value="RBP16507.1"/>
    <property type="molecule type" value="Genomic_DNA"/>
</dbReference>
<dbReference type="PROSITE" id="PS51379">
    <property type="entry name" value="4FE4S_FER_2"/>
    <property type="match status" value="1"/>
</dbReference>
<dbReference type="GO" id="GO:0046872">
    <property type="term" value="F:metal ion binding"/>
    <property type="evidence" value="ECO:0007669"/>
    <property type="project" value="UniProtKB-KW"/>
</dbReference>
<evidence type="ECO:0000259" key="8">
    <source>
        <dbReference type="PROSITE" id="PS51379"/>
    </source>
</evidence>
<keyword evidence="1" id="KW-0813">Transport</keyword>
<dbReference type="RefSeq" id="WP_113888297.1">
    <property type="nucleotide sequence ID" value="NZ_QNRK01000005.1"/>
</dbReference>
<dbReference type="OrthoDB" id="5289041at2"/>
<dbReference type="Proteomes" id="UP000253529">
    <property type="component" value="Unassembled WGS sequence"/>
</dbReference>
<reference evidence="9 10" key="1">
    <citation type="submission" date="2018-06" db="EMBL/GenBank/DDBJ databases">
        <title>Genomic Encyclopedia of Type Strains, Phase IV (KMG-IV): sequencing the most valuable type-strain genomes for metagenomic binning, comparative biology and taxonomic classification.</title>
        <authorList>
            <person name="Goeker M."/>
        </authorList>
    </citation>
    <scope>NUCLEOTIDE SEQUENCE [LARGE SCALE GENOMIC DNA]</scope>
    <source>
        <strain evidence="9 10">DSM 24875</strain>
    </source>
</reference>
<dbReference type="SUPFAM" id="SSF100950">
    <property type="entry name" value="NagB/RpiA/CoA transferase-like"/>
    <property type="match status" value="1"/>
</dbReference>
<evidence type="ECO:0000256" key="1">
    <source>
        <dbReference type="ARBA" id="ARBA00022448"/>
    </source>
</evidence>
<evidence type="ECO:0000313" key="10">
    <source>
        <dbReference type="Proteomes" id="UP000253529"/>
    </source>
</evidence>
<evidence type="ECO:0000256" key="2">
    <source>
        <dbReference type="ARBA" id="ARBA00022485"/>
    </source>
</evidence>
<evidence type="ECO:0000256" key="6">
    <source>
        <dbReference type="ARBA" id="ARBA00023004"/>
    </source>
</evidence>
<dbReference type="InterPro" id="IPR037171">
    <property type="entry name" value="NagB/RpiA_transferase-like"/>
</dbReference>
<dbReference type="Pfam" id="PF02589">
    <property type="entry name" value="LUD_dom"/>
    <property type="match status" value="1"/>
</dbReference>
<dbReference type="SUPFAM" id="SSF46548">
    <property type="entry name" value="alpha-helical ferredoxin"/>
    <property type="match status" value="1"/>
</dbReference>
<organism evidence="9 10">
    <name type="scientific">Roseiarcus fermentans</name>
    <dbReference type="NCBI Taxonomy" id="1473586"/>
    <lineage>
        <taxon>Bacteria</taxon>
        <taxon>Pseudomonadati</taxon>
        <taxon>Pseudomonadota</taxon>
        <taxon>Alphaproteobacteria</taxon>
        <taxon>Hyphomicrobiales</taxon>
        <taxon>Roseiarcaceae</taxon>
        <taxon>Roseiarcus</taxon>
    </lineage>
</organism>
<keyword evidence="3" id="KW-0479">Metal-binding</keyword>
<dbReference type="GO" id="GO:0051539">
    <property type="term" value="F:4 iron, 4 sulfur cluster binding"/>
    <property type="evidence" value="ECO:0007669"/>
    <property type="project" value="UniProtKB-KW"/>
</dbReference>
<keyword evidence="10" id="KW-1185">Reference proteome</keyword>
<dbReference type="PANTHER" id="PTHR47153">
    <property type="entry name" value="LACTATE UTILIZATION PROTEIN B"/>
    <property type="match status" value="1"/>
</dbReference>
<accession>A0A366FPM2</accession>
<keyword evidence="2" id="KW-0004">4Fe-4S</keyword>
<dbReference type="AlphaFoldDB" id="A0A366FPM2"/>
<dbReference type="InterPro" id="IPR017900">
    <property type="entry name" value="4Fe4S_Fe_S_CS"/>
</dbReference>
<keyword evidence="4" id="KW-0677">Repeat</keyword>
<dbReference type="Gene3D" id="1.10.1060.10">
    <property type="entry name" value="Alpha-helical ferredoxin"/>
    <property type="match status" value="1"/>
</dbReference>
<evidence type="ECO:0000256" key="7">
    <source>
        <dbReference type="ARBA" id="ARBA00023014"/>
    </source>
</evidence>
<dbReference type="PANTHER" id="PTHR47153:SF2">
    <property type="entry name" value="LACTATE UTILIZATION PROTEIN B"/>
    <property type="match status" value="1"/>
</dbReference>